<evidence type="ECO:0000256" key="5">
    <source>
        <dbReference type="RuleBase" id="RU362022"/>
    </source>
</evidence>
<feature type="transmembrane region" description="Helical" evidence="5">
    <location>
        <begin position="108"/>
        <end position="125"/>
    </location>
</feature>
<dbReference type="PANTHER" id="PTHR12714:SF9">
    <property type="entry name" value="PROTEIN-S-ISOPRENYLCYSTEINE O-METHYLTRANSFERASE"/>
    <property type="match status" value="1"/>
</dbReference>
<dbReference type="GO" id="GO:0004671">
    <property type="term" value="F:protein C-terminal S-isoprenylcysteine carboxyl O-methyltransferase activity"/>
    <property type="evidence" value="ECO:0007669"/>
    <property type="project" value="UniProtKB-EC"/>
</dbReference>
<reference evidence="6 7" key="1">
    <citation type="submission" date="2016-04" db="EMBL/GenBank/DDBJ databases">
        <title>Evolutionary innovation and constraint leading to complex multicellularity in the Ascomycota.</title>
        <authorList>
            <person name="Cisse O."/>
            <person name="Nguyen A."/>
            <person name="Hewitt D.A."/>
            <person name="Jedd G."/>
            <person name="Stajich J.E."/>
        </authorList>
    </citation>
    <scope>NUCLEOTIDE SEQUENCE [LARGE SCALE GENOMIC DNA]</scope>
    <source>
        <strain evidence="6 7">DAH-3</strain>
    </source>
</reference>
<dbReference type="STRING" id="1198029.A0A1U7LQ36"/>
<dbReference type="Proteomes" id="UP000186594">
    <property type="component" value="Unassembled WGS sequence"/>
</dbReference>
<dbReference type="EMBL" id="LXFE01000643">
    <property type="protein sequence ID" value="OLL24738.1"/>
    <property type="molecule type" value="Genomic_DNA"/>
</dbReference>
<keyword evidence="5" id="KW-0808">Transferase</keyword>
<organism evidence="6 7">
    <name type="scientific">Neolecta irregularis (strain DAH-3)</name>
    <dbReference type="NCBI Taxonomy" id="1198029"/>
    <lineage>
        <taxon>Eukaryota</taxon>
        <taxon>Fungi</taxon>
        <taxon>Dikarya</taxon>
        <taxon>Ascomycota</taxon>
        <taxon>Taphrinomycotina</taxon>
        <taxon>Neolectales</taxon>
        <taxon>Neolectaceae</taxon>
        <taxon>Neolecta</taxon>
    </lineage>
</organism>
<comment type="subcellular location">
    <subcellularLocation>
        <location evidence="5">Endoplasmic reticulum membrane</location>
        <topology evidence="5">Multi-pass membrane protein</topology>
    </subcellularLocation>
    <subcellularLocation>
        <location evidence="1">Membrane</location>
        <topology evidence="1">Multi-pass membrane protein</topology>
    </subcellularLocation>
</comment>
<evidence type="ECO:0000256" key="2">
    <source>
        <dbReference type="ARBA" id="ARBA00022692"/>
    </source>
</evidence>
<sequence>MSAQSKLIGTFPILNLSRQACIKLLAILLCFPLFYKSSVPPNMKIGDGNPHKDSTFIFRISDWSQASFYVYMSTNLGAPVLIFIQKLLQQESLFPGNNDFVRWNPLDSIGVILLIGGASLRLWSYKCLGKYFDYQVTIHEDHKIIRNGPYRVLRHPSYTGYMLARCGYFLFLRKAFTELVSKQHKNKILVMISLYYAWICEGFLKRIMLEEHVMRGEFGELYDKYKKETWRLVPYIF</sequence>
<keyword evidence="7" id="KW-1185">Reference proteome</keyword>
<evidence type="ECO:0000256" key="4">
    <source>
        <dbReference type="ARBA" id="ARBA00023136"/>
    </source>
</evidence>
<dbReference type="OrthoDB" id="422086at2759"/>
<dbReference type="OMA" id="PSKGRYH"/>
<comment type="caution">
    <text evidence="6">The sequence shown here is derived from an EMBL/GenBank/DDBJ whole genome shotgun (WGS) entry which is preliminary data.</text>
</comment>
<feature type="transmembrane region" description="Helical" evidence="5">
    <location>
        <begin position="68"/>
        <end position="88"/>
    </location>
</feature>
<dbReference type="GO" id="GO:0032259">
    <property type="term" value="P:methylation"/>
    <property type="evidence" value="ECO:0007669"/>
    <property type="project" value="UniProtKB-KW"/>
</dbReference>
<gene>
    <name evidence="6" type="ORF">NEOLI_003589</name>
</gene>
<dbReference type="Gene3D" id="1.20.120.1630">
    <property type="match status" value="1"/>
</dbReference>
<dbReference type="EC" id="2.1.1.100" evidence="5"/>
<evidence type="ECO:0000256" key="1">
    <source>
        <dbReference type="ARBA" id="ARBA00004141"/>
    </source>
</evidence>
<evidence type="ECO:0000313" key="7">
    <source>
        <dbReference type="Proteomes" id="UP000186594"/>
    </source>
</evidence>
<comment type="caution">
    <text evidence="5">Lacks conserved residue(s) required for the propagation of feature annotation.</text>
</comment>
<dbReference type="Pfam" id="PF04140">
    <property type="entry name" value="ICMT"/>
    <property type="match status" value="1"/>
</dbReference>
<dbReference type="PANTHER" id="PTHR12714">
    <property type="entry name" value="PROTEIN-S ISOPRENYLCYSTEINE O-METHYLTRANSFERASE"/>
    <property type="match status" value="1"/>
</dbReference>
<dbReference type="GO" id="GO:0005789">
    <property type="term" value="C:endoplasmic reticulum membrane"/>
    <property type="evidence" value="ECO:0007669"/>
    <property type="project" value="UniProtKB-SubCell"/>
</dbReference>
<name>A0A1U7LQ36_NEOID</name>
<keyword evidence="4 5" id="KW-0472">Membrane</keyword>
<comment type="similarity">
    <text evidence="5">Belongs to the class VI-like SAM-binding methyltransferase superfamily. Isoprenylcysteine carboxyl methyltransferase family.</text>
</comment>
<evidence type="ECO:0000313" key="6">
    <source>
        <dbReference type="EMBL" id="OLL24738.1"/>
    </source>
</evidence>
<keyword evidence="5" id="KW-0489">Methyltransferase</keyword>
<comment type="catalytic activity">
    <reaction evidence="5">
        <text>[protein]-C-terminal S-[(2E,6E)-farnesyl]-L-cysteine + S-adenosyl-L-methionine = [protein]-C-terminal S-[(2E,6E)-farnesyl]-L-cysteine methyl ester + S-adenosyl-L-homocysteine</text>
        <dbReference type="Rhea" id="RHEA:21672"/>
        <dbReference type="Rhea" id="RHEA-COMP:12125"/>
        <dbReference type="Rhea" id="RHEA-COMP:12126"/>
        <dbReference type="ChEBI" id="CHEBI:57856"/>
        <dbReference type="ChEBI" id="CHEBI:59789"/>
        <dbReference type="ChEBI" id="CHEBI:90510"/>
        <dbReference type="ChEBI" id="CHEBI:90511"/>
        <dbReference type="EC" id="2.1.1.100"/>
    </reaction>
</comment>
<protein>
    <recommendedName>
        <fullName evidence="5">Protein-S-isoprenylcysteine O-methyltransferase</fullName>
        <ecNumber evidence="5">2.1.1.100</ecNumber>
    </recommendedName>
</protein>
<dbReference type="InterPro" id="IPR007269">
    <property type="entry name" value="ICMT_MeTrfase"/>
</dbReference>
<keyword evidence="3 5" id="KW-1133">Transmembrane helix</keyword>
<evidence type="ECO:0000256" key="3">
    <source>
        <dbReference type="ARBA" id="ARBA00022989"/>
    </source>
</evidence>
<keyword evidence="5" id="KW-0949">S-adenosyl-L-methionine</keyword>
<keyword evidence="2 5" id="KW-0812">Transmembrane</keyword>
<keyword evidence="5" id="KW-0256">Endoplasmic reticulum</keyword>
<accession>A0A1U7LQ36</accession>
<dbReference type="AlphaFoldDB" id="A0A1U7LQ36"/>
<proteinExistence type="inferred from homology"/>